<dbReference type="HOGENOM" id="CLU_2808120_0_0_11"/>
<keyword evidence="2" id="KW-1185">Reference proteome</keyword>
<dbReference type="Proteomes" id="UP000008190">
    <property type="component" value="Chromosome"/>
</dbReference>
<reference evidence="1 2" key="1">
    <citation type="journal article" date="2012" name="J. Bacteriol.">
        <title>Genome sequence of the human- and animal-pathogenic strain Nocardia cyriacigeorgica GUH-2.</title>
        <authorList>
            <person name="Zoropogui A."/>
            <person name="Pujic P."/>
            <person name="Normand P."/>
            <person name="Barbe V."/>
            <person name="Beaman B."/>
            <person name="Beaman L."/>
            <person name="Boiron P."/>
            <person name="Colinon C."/>
            <person name="Deredjian A."/>
            <person name="Graindorge A."/>
            <person name="Mangenot S."/>
            <person name="Nazaret S."/>
            <person name="Neto M."/>
            <person name="Petit S."/>
            <person name="Roche D."/>
            <person name="Vallenet D."/>
            <person name="Rodriguez-Nava V."/>
            <person name="Richard Y."/>
            <person name="Cournoyer B."/>
            <person name="Blaha D."/>
        </authorList>
    </citation>
    <scope>NUCLEOTIDE SEQUENCE [LARGE SCALE GENOMIC DNA]</scope>
    <source>
        <strain evidence="1 2">GUH-2</strain>
    </source>
</reference>
<dbReference type="AlphaFoldDB" id="H6RBB1"/>
<dbReference type="KEGG" id="ncy:NOCYR_2982"/>
<dbReference type="EMBL" id="FO082843">
    <property type="protein sequence ID" value="CCF63750.1"/>
    <property type="molecule type" value="Genomic_DNA"/>
</dbReference>
<gene>
    <name evidence="1" type="ordered locus">NOCYR_2982</name>
</gene>
<organism evidence="1 2">
    <name type="scientific">Nocardia cyriacigeorgica (strain GUH-2)</name>
    <dbReference type="NCBI Taxonomy" id="1127134"/>
    <lineage>
        <taxon>Bacteria</taxon>
        <taxon>Bacillati</taxon>
        <taxon>Actinomycetota</taxon>
        <taxon>Actinomycetes</taxon>
        <taxon>Mycobacteriales</taxon>
        <taxon>Nocardiaceae</taxon>
        <taxon>Nocardia</taxon>
    </lineage>
</organism>
<sequence>MVTFAPSFPSSFAWFDQIATMRSADQVAEHRLLLDGRSAGQAAYLAFCSRTIPTAARCVTSVCGPRA</sequence>
<evidence type="ECO:0000313" key="1">
    <source>
        <dbReference type="EMBL" id="CCF63750.1"/>
    </source>
</evidence>
<protein>
    <submittedName>
        <fullName evidence="1">Uncharacterized protein</fullName>
    </submittedName>
</protein>
<proteinExistence type="predicted"/>
<name>H6RBB1_NOCCG</name>
<evidence type="ECO:0000313" key="2">
    <source>
        <dbReference type="Proteomes" id="UP000008190"/>
    </source>
</evidence>
<accession>H6RBB1</accession>